<organism evidence="1 2">
    <name type="scientific">Actinoplanes hulinensis</name>
    <dbReference type="NCBI Taxonomy" id="1144547"/>
    <lineage>
        <taxon>Bacteria</taxon>
        <taxon>Bacillati</taxon>
        <taxon>Actinomycetota</taxon>
        <taxon>Actinomycetes</taxon>
        <taxon>Micromonosporales</taxon>
        <taxon>Micromonosporaceae</taxon>
        <taxon>Actinoplanes</taxon>
    </lineage>
</organism>
<comment type="caution">
    <text evidence="1">The sequence shown here is derived from an EMBL/GenBank/DDBJ whole genome shotgun (WGS) entry which is preliminary data.</text>
</comment>
<dbReference type="RefSeq" id="WP_220145033.1">
    <property type="nucleotide sequence ID" value="NZ_JAHXZI010000009.1"/>
</dbReference>
<dbReference type="SUPFAM" id="SSF56784">
    <property type="entry name" value="HAD-like"/>
    <property type="match status" value="1"/>
</dbReference>
<dbReference type="Proteomes" id="UP001519863">
    <property type="component" value="Unassembled WGS sequence"/>
</dbReference>
<gene>
    <name evidence="1" type="ORF">KZ829_17740</name>
</gene>
<reference evidence="1 2" key="1">
    <citation type="journal article" date="2013" name="Antonie Van Leeuwenhoek">
        <title>Actinoplanes hulinensis sp. nov., a novel actinomycete isolated from soybean root (Glycine max (L.) Merr).</title>
        <authorList>
            <person name="Shen Y."/>
            <person name="Liu C."/>
            <person name="Wang X."/>
            <person name="Zhao J."/>
            <person name="Jia F."/>
            <person name="Zhang Y."/>
            <person name="Wang L."/>
            <person name="Yang D."/>
            <person name="Xiang W."/>
        </authorList>
    </citation>
    <scope>NUCLEOTIDE SEQUENCE [LARGE SCALE GENOMIC DNA]</scope>
    <source>
        <strain evidence="1 2">NEAU-M9</strain>
    </source>
</reference>
<proteinExistence type="predicted"/>
<evidence type="ECO:0008006" key="3">
    <source>
        <dbReference type="Google" id="ProtNLM"/>
    </source>
</evidence>
<accession>A0ABS7B3H0</accession>
<dbReference type="InterPro" id="IPR036412">
    <property type="entry name" value="HAD-like_sf"/>
</dbReference>
<evidence type="ECO:0000313" key="2">
    <source>
        <dbReference type="Proteomes" id="UP001519863"/>
    </source>
</evidence>
<keyword evidence="2" id="KW-1185">Reference proteome</keyword>
<evidence type="ECO:0000313" key="1">
    <source>
        <dbReference type="EMBL" id="MBW6435586.1"/>
    </source>
</evidence>
<sequence>MTLLLVDLDNTLIDRDAAFREAAGAFLAAHGLPAGDLSWLMGVDASGYTPRGEVGTAMVNRYGVPGAAVRALLDTGGADRVVLVPAIADALTAVRPPAGPA</sequence>
<protein>
    <recommendedName>
        <fullName evidence="3">Haloacid dehalogenase-like hydrolase</fullName>
    </recommendedName>
</protein>
<name>A0ABS7B3H0_9ACTN</name>
<dbReference type="EMBL" id="JAHXZI010000009">
    <property type="protein sequence ID" value="MBW6435586.1"/>
    <property type="molecule type" value="Genomic_DNA"/>
</dbReference>